<feature type="chain" id="PRO_5042532045" description="Integral membrane protein" evidence="1">
    <location>
        <begin position="23"/>
        <end position="122"/>
    </location>
</feature>
<dbReference type="RefSeq" id="XP_060434854.1">
    <property type="nucleotide sequence ID" value="XM_060571679.1"/>
</dbReference>
<protein>
    <recommendedName>
        <fullName evidence="4">Integral membrane protein</fullName>
    </recommendedName>
</protein>
<dbReference type="Proteomes" id="UP001224890">
    <property type="component" value="Unassembled WGS sequence"/>
</dbReference>
<evidence type="ECO:0000256" key="1">
    <source>
        <dbReference type="SAM" id="SignalP"/>
    </source>
</evidence>
<keyword evidence="1" id="KW-0732">Signal</keyword>
<proteinExistence type="predicted"/>
<evidence type="ECO:0000313" key="2">
    <source>
        <dbReference type="EMBL" id="KAK1691159.1"/>
    </source>
</evidence>
<feature type="signal peptide" evidence="1">
    <location>
        <begin position="1"/>
        <end position="22"/>
    </location>
</feature>
<reference evidence="2" key="1">
    <citation type="submission" date="2021-06" db="EMBL/GenBank/DDBJ databases">
        <title>Comparative genomics, transcriptomics and evolutionary studies reveal genomic signatures of adaptation to plant cell wall in hemibiotrophic fungi.</title>
        <authorList>
            <consortium name="DOE Joint Genome Institute"/>
            <person name="Baroncelli R."/>
            <person name="Diaz J.F."/>
            <person name="Benocci T."/>
            <person name="Peng M."/>
            <person name="Battaglia E."/>
            <person name="Haridas S."/>
            <person name="Andreopoulos W."/>
            <person name="Labutti K."/>
            <person name="Pangilinan J."/>
            <person name="Floch G.L."/>
            <person name="Makela M.R."/>
            <person name="Henrissat B."/>
            <person name="Grigoriev I.V."/>
            <person name="Crouch J.A."/>
            <person name="De Vries R.P."/>
            <person name="Sukno S.A."/>
            <person name="Thon M.R."/>
        </authorList>
    </citation>
    <scope>NUCLEOTIDE SEQUENCE</scope>
    <source>
        <strain evidence="2">CBS 193.32</strain>
    </source>
</reference>
<evidence type="ECO:0000313" key="3">
    <source>
        <dbReference type="Proteomes" id="UP001224890"/>
    </source>
</evidence>
<evidence type="ECO:0008006" key="4">
    <source>
        <dbReference type="Google" id="ProtNLM"/>
    </source>
</evidence>
<dbReference type="GeneID" id="85456205"/>
<organism evidence="2 3">
    <name type="scientific">Colletotrichum godetiae</name>
    <dbReference type="NCBI Taxonomy" id="1209918"/>
    <lineage>
        <taxon>Eukaryota</taxon>
        <taxon>Fungi</taxon>
        <taxon>Dikarya</taxon>
        <taxon>Ascomycota</taxon>
        <taxon>Pezizomycotina</taxon>
        <taxon>Sordariomycetes</taxon>
        <taxon>Hypocreomycetidae</taxon>
        <taxon>Glomerellales</taxon>
        <taxon>Glomerellaceae</taxon>
        <taxon>Colletotrichum</taxon>
        <taxon>Colletotrichum acutatum species complex</taxon>
    </lineage>
</organism>
<keyword evidence="3" id="KW-1185">Reference proteome</keyword>
<comment type="caution">
    <text evidence="2">The sequence shown here is derived from an EMBL/GenBank/DDBJ whole genome shotgun (WGS) entry which is preliminary data.</text>
</comment>
<dbReference type="EMBL" id="JAHMHR010000004">
    <property type="protein sequence ID" value="KAK1691159.1"/>
    <property type="molecule type" value="Genomic_DNA"/>
</dbReference>
<gene>
    <name evidence="2" type="ORF">BDP55DRAFT_626845</name>
</gene>
<dbReference type="AlphaFoldDB" id="A0AAJ0AZT9"/>
<name>A0AAJ0AZT9_9PEZI</name>
<accession>A0AAJ0AZT9</accession>
<sequence>MSMAAWLGFFLALAACMHFAASQYAAVMSNLELSTTRRCVSCTCRPRTPQGGVATRDASKWILLCKDGWQWLAVPVVAVRYVAGSALTTAMQYAGFWRGCSVRSRSTDTCLGSLHGVASTGR</sequence>